<dbReference type="AlphaFoldDB" id="A0AAU8RPE3"/>
<comment type="function">
    <text evidence="8">This is 1 of the proteins that bind and probably mediate the attachment of the 5S RNA into the large ribosomal subunit, where it forms part of the central protuberance. In the 70S ribosome it contacts protein S13 of the 30S subunit (bridge B1b), connecting the 2 subunits; this bridge is implicated in subunit movement. Contacts the P site tRNA; the 5S rRNA and some of its associated proteins might help stabilize positioning of ribosome-bound tRNAs.</text>
</comment>
<keyword evidence="3 8" id="KW-0699">rRNA-binding</keyword>
<name>A0AAU8RPE3_9GAMM</name>
<dbReference type="InterPro" id="IPR020930">
    <property type="entry name" value="Ribosomal_uL5_bac-type"/>
</dbReference>
<dbReference type="RefSeq" id="WP_014943233.1">
    <property type="nucleotide sequence ID" value="NZ_CP007563.1"/>
</dbReference>
<sequence length="167" mass="19123">MKSIKLKYINIMRIPTISKVTLNIGLGKSVEQNDKRLLETAEQDFRKITGQQPIITMARKSIASFKLRIGFPIGVKVTLRRARMWEFVDRLINIAIPRLRDFRGLNKKSFDGNGNLTLGLREQIIFPEIDYEKVNGIRGLNVTITTTAKTNEEGFELLRTLGLKFTK</sequence>
<dbReference type="PANTHER" id="PTHR11994">
    <property type="entry name" value="60S RIBOSOMAL PROTEIN L11-RELATED"/>
    <property type="match status" value="1"/>
</dbReference>
<dbReference type="GO" id="GO:1990904">
    <property type="term" value="C:ribonucleoprotein complex"/>
    <property type="evidence" value="ECO:0007669"/>
    <property type="project" value="UniProtKB-KW"/>
</dbReference>
<evidence type="ECO:0000256" key="7">
    <source>
        <dbReference type="ARBA" id="ARBA00035245"/>
    </source>
</evidence>
<dbReference type="GO" id="GO:0019843">
    <property type="term" value="F:rRNA binding"/>
    <property type="evidence" value="ECO:0007669"/>
    <property type="project" value="UniProtKB-UniRule"/>
</dbReference>
<dbReference type="EMBL" id="CP007563">
    <property type="protein sequence ID" value="AJF24034.1"/>
    <property type="molecule type" value="Genomic_DNA"/>
</dbReference>
<keyword evidence="5 8" id="KW-0689">Ribosomal protein</keyword>
<dbReference type="SUPFAM" id="SSF55282">
    <property type="entry name" value="RL5-like"/>
    <property type="match status" value="1"/>
</dbReference>
<evidence type="ECO:0000313" key="13">
    <source>
        <dbReference type="Proteomes" id="UP000031624"/>
    </source>
</evidence>
<feature type="domain" description="Large ribosomal subunit protein uL5 N-terminal" evidence="10">
    <location>
        <begin position="10"/>
        <end position="68"/>
    </location>
</feature>
<dbReference type="GO" id="GO:0006412">
    <property type="term" value="P:translation"/>
    <property type="evidence" value="ECO:0007669"/>
    <property type="project" value="UniProtKB-UniRule"/>
</dbReference>
<dbReference type="GO" id="GO:0003735">
    <property type="term" value="F:structural constituent of ribosome"/>
    <property type="evidence" value="ECO:0007669"/>
    <property type="project" value="InterPro"/>
</dbReference>
<dbReference type="InterPro" id="IPR031310">
    <property type="entry name" value="Ribosomal_uL5_N"/>
</dbReference>
<evidence type="ECO:0000256" key="1">
    <source>
        <dbReference type="ARBA" id="ARBA00008553"/>
    </source>
</evidence>
<dbReference type="NCBIfam" id="NF000585">
    <property type="entry name" value="PRK00010.1"/>
    <property type="match status" value="1"/>
</dbReference>
<dbReference type="InterPro" id="IPR002132">
    <property type="entry name" value="Ribosomal_uL5"/>
</dbReference>
<feature type="domain" description="Large ribosomal subunit protein uL5 C-terminal" evidence="11">
    <location>
        <begin position="72"/>
        <end position="165"/>
    </location>
</feature>
<evidence type="ECO:0000256" key="4">
    <source>
        <dbReference type="ARBA" id="ARBA00022884"/>
    </source>
</evidence>
<gene>
    <name evidence="8" type="primary">rplE</name>
    <name evidence="12" type="ORF">O3E_00520</name>
</gene>
<evidence type="ECO:0000313" key="12">
    <source>
        <dbReference type="EMBL" id="AJF24034.1"/>
    </source>
</evidence>
<dbReference type="GO" id="GO:0005840">
    <property type="term" value="C:ribosome"/>
    <property type="evidence" value="ECO:0007669"/>
    <property type="project" value="UniProtKB-KW"/>
</dbReference>
<dbReference type="Pfam" id="PF00281">
    <property type="entry name" value="Ribosomal_L5"/>
    <property type="match status" value="1"/>
</dbReference>
<evidence type="ECO:0000256" key="9">
    <source>
        <dbReference type="RuleBase" id="RU003930"/>
    </source>
</evidence>
<reference evidence="12 13" key="1">
    <citation type="submission" date="2014-04" db="EMBL/GenBank/DDBJ databases">
        <title>Genome reduction and metabolic complementation of the dual endosymbionts in the whitefly Bemisia tabaci.</title>
        <authorList>
            <person name="Rao Q."/>
            <person name="Rollat-Farnier P.-A."/>
            <person name="Zhang Z.-X."/>
            <person name="Santos-Garcia D."/>
            <person name="Silva F.J."/>
            <person name="Moya A."/>
            <person name="Zhu D.-T."/>
            <person name="Klein C.C."/>
            <person name="Vavre F."/>
            <person name="Sagot M.-F."/>
            <person name="Liu S.-S."/>
            <person name="Mouton L."/>
            <person name="Wang X.-W."/>
        </authorList>
    </citation>
    <scope>NUCLEOTIDE SEQUENCE [LARGE SCALE GENOMIC DNA]</scope>
    <source>
        <strain evidence="12 13">BT-Q</strain>
    </source>
</reference>
<evidence type="ECO:0000259" key="10">
    <source>
        <dbReference type="Pfam" id="PF00281"/>
    </source>
</evidence>
<dbReference type="Proteomes" id="UP000031624">
    <property type="component" value="Chromosome"/>
</dbReference>
<accession>A0AAU8RPE3</accession>
<evidence type="ECO:0000256" key="6">
    <source>
        <dbReference type="ARBA" id="ARBA00023274"/>
    </source>
</evidence>
<comment type="subunit">
    <text evidence="8">Part of the 50S ribosomal subunit; part of the 5S rRNA/L5/L18/L25 subcomplex. Contacts the 5S rRNA and the P site tRNA. Forms a bridge to the 30S subunit in the 70S ribosome.</text>
</comment>
<keyword evidence="2 8" id="KW-0820">tRNA-binding</keyword>
<dbReference type="HAMAP" id="MF_01333_B">
    <property type="entry name" value="Ribosomal_uL5_B"/>
    <property type="match status" value="1"/>
</dbReference>
<protein>
    <recommendedName>
        <fullName evidence="7 8">Large ribosomal subunit protein uL5</fullName>
    </recommendedName>
</protein>
<keyword evidence="4 8" id="KW-0694">RNA-binding</keyword>
<comment type="similarity">
    <text evidence="1 8 9">Belongs to the universal ribosomal protein uL5 family.</text>
</comment>
<evidence type="ECO:0000256" key="5">
    <source>
        <dbReference type="ARBA" id="ARBA00022980"/>
    </source>
</evidence>
<evidence type="ECO:0000259" key="11">
    <source>
        <dbReference type="Pfam" id="PF00673"/>
    </source>
</evidence>
<dbReference type="GO" id="GO:0000049">
    <property type="term" value="F:tRNA binding"/>
    <property type="evidence" value="ECO:0007669"/>
    <property type="project" value="UniProtKB-UniRule"/>
</dbReference>
<dbReference type="PIRSF" id="PIRSF002161">
    <property type="entry name" value="Ribosomal_L5"/>
    <property type="match status" value="1"/>
</dbReference>
<dbReference type="FunFam" id="3.30.1440.10:FF:000001">
    <property type="entry name" value="50S ribosomal protein L5"/>
    <property type="match status" value="1"/>
</dbReference>
<proteinExistence type="inferred from homology"/>
<dbReference type="InterPro" id="IPR022803">
    <property type="entry name" value="Ribosomal_uL5_dom_sf"/>
</dbReference>
<dbReference type="Gene3D" id="3.30.1440.10">
    <property type="match status" value="1"/>
</dbReference>
<keyword evidence="6 8" id="KW-0687">Ribonucleoprotein</keyword>
<evidence type="ECO:0000256" key="3">
    <source>
        <dbReference type="ARBA" id="ARBA00022730"/>
    </source>
</evidence>
<dbReference type="KEGG" id="paly:O3E_00520"/>
<dbReference type="Pfam" id="PF00673">
    <property type="entry name" value="Ribosomal_L5_C"/>
    <property type="match status" value="1"/>
</dbReference>
<evidence type="ECO:0000256" key="2">
    <source>
        <dbReference type="ARBA" id="ARBA00022555"/>
    </source>
</evidence>
<evidence type="ECO:0000256" key="8">
    <source>
        <dbReference type="HAMAP-Rule" id="MF_01333"/>
    </source>
</evidence>
<dbReference type="InterPro" id="IPR031309">
    <property type="entry name" value="Ribosomal_uL5_C"/>
</dbReference>
<organism evidence="12 13">
    <name type="scientific">Candidatus Portiera aleyrodidarum MED</name>
    <name type="common">Bemisia tabaci</name>
    <dbReference type="NCBI Taxonomy" id="1163752"/>
    <lineage>
        <taxon>Bacteria</taxon>
        <taxon>Pseudomonadati</taxon>
        <taxon>Pseudomonadota</taxon>
        <taxon>Gammaproteobacteria</taxon>
        <taxon>Candidatus Johnevansiales</taxon>
        <taxon>Candidatus Johnevansiaceae</taxon>
        <taxon>Candidatus Portiera</taxon>
    </lineage>
</organism>